<dbReference type="Pfam" id="PF00132">
    <property type="entry name" value="Hexapep"/>
    <property type="match status" value="1"/>
</dbReference>
<keyword evidence="9" id="KW-0046">Antibiotic resistance</keyword>
<gene>
    <name evidence="12" type="ORF">BL240_24195</name>
</gene>
<reference evidence="12 13" key="1">
    <citation type="submission" date="2016-12" db="EMBL/GenBank/DDBJ databases">
        <title>Draft Genome Sequence of Mercury Resistant Pseudomonas DRA525.</title>
        <authorList>
            <person name="Drace K.M."/>
        </authorList>
    </citation>
    <scope>NUCLEOTIDE SEQUENCE [LARGE SCALE GENOMIC DNA]</scope>
    <source>
        <strain evidence="12 13">DRA525</strain>
    </source>
</reference>
<evidence type="ECO:0000256" key="3">
    <source>
        <dbReference type="ARBA" id="ARBA00020291"/>
    </source>
</evidence>
<dbReference type="GO" id="GO:0009245">
    <property type="term" value="P:lipid A biosynthetic process"/>
    <property type="evidence" value="ECO:0007669"/>
    <property type="project" value="UniProtKB-KW"/>
</dbReference>
<dbReference type="EMBL" id="CP018743">
    <property type="protein sequence ID" value="APO84379.1"/>
    <property type="molecule type" value="Genomic_DNA"/>
</dbReference>
<dbReference type="GO" id="GO:0046677">
    <property type="term" value="P:response to antibiotic"/>
    <property type="evidence" value="ECO:0007669"/>
    <property type="project" value="UniProtKB-KW"/>
</dbReference>
<dbReference type="GO" id="GO:0016020">
    <property type="term" value="C:membrane"/>
    <property type="evidence" value="ECO:0007669"/>
    <property type="project" value="GOC"/>
</dbReference>
<evidence type="ECO:0000256" key="6">
    <source>
        <dbReference type="ARBA" id="ARBA00022679"/>
    </source>
</evidence>
<dbReference type="AlphaFoldDB" id="A0A1L5PW34"/>
<evidence type="ECO:0000256" key="11">
    <source>
        <dbReference type="ARBA" id="ARBA00047633"/>
    </source>
</evidence>
<keyword evidence="6 12" id="KW-0808">Transferase</keyword>
<name>A0A1L5PW34_PSEPU</name>
<keyword evidence="7" id="KW-0677">Repeat</keyword>
<accession>A0A1L5PW34</accession>
<comment type="similarity">
    <text evidence="1">Belongs to the transferase hexapeptide repeat family.</text>
</comment>
<evidence type="ECO:0000256" key="2">
    <source>
        <dbReference type="ARBA" id="ARBA00013235"/>
    </source>
</evidence>
<proteinExistence type="inferred from homology"/>
<keyword evidence="10" id="KW-0012">Acyltransferase</keyword>
<evidence type="ECO:0000256" key="5">
    <source>
        <dbReference type="ARBA" id="ARBA00022556"/>
    </source>
</evidence>
<dbReference type="InterPro" id="IPR011004">
    <property type="entry name" value="Trimer_LpxA-like_sf"/>
</dbReference>
<evidence type="ECO:0000256" key="7">
    <source>
        <dbReference type="ARBA" id="ARBA00022737"/>
    </source>
</evidence>
<keyword evidence="8" id="KW-0443">Lipid metabolism</keyword>
<dbReference type="Proteomes" id="UP000185146">
    <property type="component" value="Chromosome"/>
</dbReference>
<sequence length="240" mass="26370">MFKIIESIKAARYKRLVRSHGGKIAAGPSTFSKYASADLEEYVQLGHIKIRSSQVGIGAYTYIRSGTHLSFVSSIGRFCSIGSDCVIGQEKHSHPSSWVSTHPFQYEDGGNLEYRADEALAQIGHDVWIGAGATVLAGVKVGTGAIIATKALVSRDVPPYAIVGGNPAKVIKYRHAEDIIARLMDSEWWDLDTATLRELNMADPEKFLRSIESRTSRDKVNYRVVCLSQKGVKPLKSDRS</sequence>
<evidence type="ECO:0000313" key="13">
    <source>
        <dbReference type="Proteomes" id="UP000185146"/>
    </source>
</evidence>
<dbReference type="EC" id="2.3.1.28" evidence="2"/>
<evidence type="ECO:0000256" key="8">
    <source>
        <dbReference type="ARBA" id="ARBA00023098"/>
    </source>
</evidence>
<evidence type="ECO:0000256" key="4">
    <source>
        <dbReference type="ARBA" id="ARBA00022516"/>
    </source>
</evidence>
<evidence type="ECO:0000256" key="10">
    <source>
        <dbReference type="ARBA" id="ARBA00023315"/>
    </source>
</evidence>
<dbReference type="Gene3D" id="2.160.10.10">
    <property type="entry name" value="Hexapeptide repeat proteins"/>
    <property type="match status" value="1"/>
</dbReference>
<dbReference type="InterPro" id="IPR018357">
    <property type="entry name" value="Hexapep_transf_CS"/>
</dbReference>
<keyword evidence="4" id="KW-0444">Lipid biosynthesis</keyword>
<dbReference type="RefSeq" id="WP_075046395.1">
    <property type="nucleotide sequence ID" value="NZ_CP018743.1"/>
</dbReference>
<evidence type="ECO:0000256" key="1">
    <source>
        <dbReference type="ARBA" id="ARBA00007274"/>
    </source>
</evidence>
<keyword evidence="5" id="KW-0441">Lipid A biosynthesis</keyword>
<dbReference type="PANTHER" id="PTHR43300">
    <property type="entry name" value="ACETYLTRANSFERASE"/>
    <property type="match status" value="1"/>
</dbReference>
<comment type="catalytic activity">
    <reaction evidence="11">
        <text>chloramphenicol + acetyl-CoA = chloramphenicol 3-acetate + CoA</text>
        <dbReference type="Rhea" id="RHEA:18421"/>
        <dbReference type="ChEBI" id="CHEBI:16730"/>
        <dbReference type="ChEBI" id="CHEBI:17698"/>
        <dbReference type="ChEBI" id="CHEBI:57287"/>
        <dbReference type="ChEBI" id="CHEBI:57288"/>
        <dbReference type="EC" id="2.3.1.28"/>
    </reaction>
</comment>
<dbReference type="InterPro" id="IPR050179">
    <property type="entry name" value="Trans_hexapeptide_repeat"/>
</dbReference>
<organism evidence="12 13">
    <name type="scientific">Pseudomonas putida</name>
    <name type="common">Arthrobacter siderocapsulatus</name>
    <dbReference type="NCBI Taxonomy" id="303"/>
    <lineage>
        <taxon>Bacteria</taxon>
        <taxon>Pseudomonadati</taxon>
        <taxon>Pseudomonadota</taxon>
        <taxon>Gammaproteobacteria</taxon>
        <taxon>Pseudomonadales</taxon>
        <taxon>Pseudomonadaceae</taxon>
        <taxon>Pseudomonas</taxon>
    </lineage>
</organism>
<evidence type="ECO:0000313" key="12">
    <source>
        <dbReference type="EMBL" id="APO84379.1"/>
    </source>
</evidence>
<dbReference type="InterPro" id="IPR001451">
    <property type="entry name" value="Hexapep"/>
</dbReference>
<dbReference type="SUPFAM" id="SSF51161">
    <property type="entry name" value="Trimeric LpxA-like enzymes"/>
    <property type="match status" value="1"/>
</dbReference>
<dbReference type="CDD" id="cd03349">
    <property type="entry name" value="LbH_XAT"/>
    <property type="match status" value="1"/>
</dbReference>
<evidence type="ECO:0000256" key="9">
    <source>
        <dbReference type="ARBA" id="ARBA00023251"/>
    </source>
</evidence>
<dbReference type="PANTHER" id="PTHR43300:SF12">
    <property type="entry name" value="CHLORAMPHENICOL ACETYLTRANSFERASE"/>
    <property type="match status" value="1"/>
</dbReference>
<protein>
    <recommendedName>
        <fullName evidence="3">Chloramphenicol acetyltransferase</fullName>
        <ecNumber evidence="2">2.3.1.28</ecNumber>
    </recommendedName>
</protein>
<dbReference type="GO" id="GO:0008811">
    <property type="term" value="F:chloramphenicol O-acetyltransferase activity"/>
    <property type="evidence" value="ECO:0007669"/>
    <property type="project" value="UniProtKB-EC"/>
</dbReference>
<dbReference type="PROSITE" id="PS00101">
    <property type="entry name" value="HEXAPEP_TRANSFERASES"/>
    <property type="match status" value="1"/>
</dbReference>